<dbReference type="InterPro" id="IPR014030">
    <property type="entry name" value="Ketoacyl_synth_N"/>
</dbReference>
<evidence type="ECO:0000313" key="5">
    <source>
        <dbReference type="EMBL" id="MBO8428447.1"/>
    </source>
</evidence>
<dbReference type="PANTHER" id="PTHR11712:SF336">
    <property type="entry name" value="3-OXOACYL-[ACYL-CARRIER-PROTEIN] SYNTHASE, MITOCHONDRIAL"/>
    <property type="match status" value="1"/>
</dbReference>
<dbReference type="Gene3D" id="3.40.47.10">
    <property type="match status" value="1"/>
</dbReference>
<dbReference type="Proteomes" id="UP000823635">
    <property type="component" value="Unassembled WGS sequence"/>
</dbReference>
<gene>
    <name evidence="5" type="ORF">IAC68_00735</name>
</gene>
<evidence type="ECO:0000256" key="2">
    <source>
        <dbReference type="ARBA" id="ARBA00022679"/>
    </source>
</evidence>
<dbReference type="InterPro" id="IPR000794">
    <property type="entry name" value="Beta-ketoacyl_synthase"/>
</dbReference>
<dbReference type="GO" id="GO:0004315">
    <property type="term" value="F:3-oxoacyl-[acyl-carrier-protein] synthase activity"/>
    <property type="evidence" value="ECO:0007669"/>
    <property type="project" value="TreeGrafter"/>
</dbReference>
<dbReference type="EMBL" id="JADINB010000017">
    <property type="protein sequence ID" value="MBO8428447.1"/>
    <property type="molecule type" value="Genomic_DNA"/>
</dbReference>
<dbReference type="SUPFAM" id="SSF53901">
    <property type="entry name" value="Thiolase-like"/>
    <property type="match status" value="2"/>
</dbReference>
<keyword evidence="2 3" id="KW-0808">Transferase</keyword>
<comment type="similarity">
    <text evidence="1 3">Belongs to the thiolase-like superfamily. Beta-ketoacyl-ACP synthases family.</text>
</comment>
<feature type="domain" description="Ketosynthase family 3 (KS3)" evidence="4">
    <location>
        <begin position="1"/>
        <end position="379"/>
    </location>
</feature>
<evidence type="ECO:0000313" key="6">
    <source>
        <dbReference type="Proteomes" id="UP000823635"/>
    </source>
</evidence>
<dbReference type="Pfam" id="PF00109">
    <property type="entry name" value="ketoacyl-synt"/>
    <property type="match status" value="1"/>
</dbReference>
<dbReference type="PANTHER" id="PTHR11712">
    <property type="entry name" value="POLYKETIDE SYNTHASE-RELATED"/>
    <property type="match status" value="1"/>
</dbReference>
<dbReference type="InterPro" id="IPR016039">
    <property type="entry name" value="Thiolase-like"/>
</dbReference>
<proteinExistence type="inferred from homology"/>
<evidence type="ECO:0000256" key="3">
    <source>
        <dbReference type="RuleBase" id="RU003694"/>
    </source>
</evidence>
<name>A0A9D9DIP0_9BACT</name>
<reference evidence="5" key="1">
    <citation type="submission" date="2020-10" db="EMBL/GenBank/DDBJ databases">
        <authorList>
            <person name="Gilroy R."/>
        </authorList>
    </citation>
    <scope>NUCLEOTIDE SEQUENCE</scope>
    <source>
        <strain evidence="5">15467</strain>
    </source>
</reference>
<dbReference type="AlphaFoldDB" id="A0A9D9DIP0"/>
<evidence type="ECO:0000259" key="4">
    <source>
        <dbReference type="PROSITE" id="PS52004"/>
    </source>
</evidence>
<organism evidence="5 6">
    <name type="scientific">Candidatus Egerieousia excrementavium</name>
    <dbReference type="NCBI Taxonomy" id="2840778"/>
    <lineage>
        <taxon>Bacteria</taxon>
        <taxon>Pseudomonadati</taxon>
        <taxon>Bacteroidota</taxon>
        <taxon>Bacteroidia</taxon>
        <taxon>Bacteroidales</taxon>
        <taxon>Candidatus Egerieousia</taxon>
    </lineage>
</organism>
<dbReference type="Pfam" id="PF02801">
    <property type="entry name" value="Ketoacyl-synt_C"/>
    <property type="match status" value="1"/>
</dbReference>
<dbReference type="InterPro" id="IPR020841">
    <property type="entry name" value="PKS_Beta-ketoAc_synthase_dom"/>
</dbReference>
<accession>A0A9D9DIP0</accession>
<dbReference type="PROSITE" id="PS52004">
    <property type="entry name" value="KS3_2"/>
    <property type="match status" value="1"/>
</dbReference>
<dbReference type="InterPro" id="IPR014031">
    <property type="entry name" value="Ketoacyl_synth_C"/>
</dbReference>
<sequence length="603" mass="65477">MEKKVAGEMIAKISDYILSPLAMGTHANYMAVKEGKSMLRRYDSLWGMKGPFTVSLFESDAIAAACAEEGIGQDAYSRFERISIIAAARALRLCPEINPADESVIFIISTTKGGWAGEGDPLPAESAGKIAGRFGNPNRPLVICNACISGLCAQTEAAAALESGRWKHAVVIGADILTPFILSGFCSLNATSQQPCRPFDEERCGLNLGEAAACIIYGERSPEECRGAGWHIVSGALSNDAFHVTNPSKNADGAYIALRSTLKGADMQDIAFINVHGTATLFNDEMEAVAIDRAEIAELPVNGLKGFFGHTLGAAGIIETLISMEAVEDKTVLATKGFDSLGVSKKTNISGLNRKAHGNAFIKMMSGFGGCNAAMLFSMKKEEERVEKTDRTSARLDITHKITVTPKEVIIDGLSLQTEMKGGQILKEMYRKYVKDYPRFYKMDPLCKLGFIASELLLDAESKAEGTTRFSGSCNRGVLLVGSKGSICADMAYLQTIRHPENYYPSPSAFIYTLPNIVTGEIAIRNGYHGATSYIMMQDGESELEQLMLQALLYYKMDSLVGGVIEMEGPENFKAVLHIARRRAEQSTNEVIKKMKRYGRTCA</sequence>
<evidence type="ECO:0000256" key="1">
    <source>
        <dbReference type="ARBA" id="ARBA00008467"/>
    </source>
</evidence>
<reference evidence="5" key="2">
    <citation type="journal article" date="2021" name="PeerJ">
        <title>Extensive microbial diversity within the chicken gut microbiome revealed by metagenomics and culture.</title>
        <authorList>
            <person name="Gilroy R."/>
            <person name="Ravi A."/>
            <person name="Getino M."/>
            <person name="Pursley I."/>
            <person name="Horton D.L."/>
            <person name="Alikhan N.F."/>
            <person name="Baker D."/>
            <person name="Gharbi K."/>
            <person name="Hall N."/>
            <person name="Watson M."/>
            <person name="Adriaenssens E.M."/>
            <person name="Foster-Nyarko E."/>
            <person name="Jarju S."/>
            <person name="Secka A."/>
            <person name="Antonio M."/>
            <person name="Oren A."/>
            <person name="Chaudhuri R.R."/>
            <person name="La Ragione R."/>
            <person name="Hildebrand F."/>
            <person name="Pallen M.J."/>
        </authorList>
    </citation>
    <scope>NUCLEOTIDE SEQUENCE</scope>
    <source>
        <strain evidence="5">15467</strain>
    </source>
</reference>
<protein>
    <submittedName>
        <fullName evidence="5">3-oxoacyl-ACP synthase</fullName>
    </submittedName>
</protein>
<comment type="caution">
    <text evidence="5">The sequence shown here is derived from an EMBL/GenBank/DDBJ whole genome shotgun (WGS) entry which is preliminary data.</text>
</comment>
<dbReference type="GO" id="GO:0006633">
    <property type="term" value="P:fatty acid biosynthetic process"/>
    <property type="evidence" value="ECO:0007669"/>
    <property type="project" value="TreeGrafter"/>
</dbReference>